<name>A0A0K2TZ34_LEPSM</name>
<accession>A0A0K2TZ34</accession>
<evidence type="ECO:0000313" key="1">
    <source>
        <dbReference type="EMBL" id="CDW30636.1"/>
    </source>
</evidence>
<sequence>MLLLGFLTYNPNLGPYKSLQGNGFKFFLDLSEWDYLHIFQHLIMIAMQFWWNSIKHNNKQTKTAIDITVLDAQG</sequence>
<dbReference type="EMBL" id="HACA01013275">
    <property type="protein sequence ID" value="CDW30636.1"/>
    <property type="molecule type" value="Transcribed_RNA"/>
</dbReference>
<protein>
    <submittedName>
        <fullName evidence="1">Uncharacterized protein</fullName>
    </submittedName>
</protein>
<organism evidence="1">
    <name type="scientific">Lepeophtheirus salmonis</name>
    <name type="common">Salmon louse</name>
    <name type="synonym">Caligus salmonis</name>
    <dbReference type="NCBI Taxonomy" id="72036"/>
    <lineage>
        <taxon>Eukaryota</taxon>
        <taxon>Metazoa</taxon>
        <taxon>Ecdysozoa</taxon>
        <taxon>Arthropoda</taxon>
        <taxon>Crustacea</taxon>
        <taxon>Multicrustacea</taxon>
        <taxon>Hexanauplia</taxon>
        <taxon>Copepoda</taxon>
        <taxon>Siphonostomatoida</taxon>
        <taxon>Caligidae</taxon>
        <taxon>Lepeophtheirus</taxon>
    </lineage>
</organism>
<proteinExistence type="predicted"/>
<dbReference type="AlphaFoldDB" id="A0A0K2TZ34"/>
<reference evidence="1" key="1">
    <citation type="submission" date="2014-05" db="EMBL/GenBank/DDBJ databases">
        <authorList>
            <person name="Chronopoulou M."/>
        </authorList>
    </citation>
    <scope>NUCLEOTIDE SEQUENCE</scope>
    <source>
        <tissue evidence="1">Whole organism</tissue>
    </source>
</reference>